<evidence type="ECO:0000256" key="1">
    <source>
        <dbReference type="ARBA" id="ARBA00005165"/>
    </source>
</evidence>
<dbReference type="UniPathway" id="UPA00060">
    <property type="reaction ID" value="UER00141"/>
</dbReference>
<dbReference type="Gene3D" id="3.20.20.70">
    <property type="entry name" value="Aldolase class I"/>
    <property type="match status" value="1"/>
</dbReference>
<dbReference type="EMBL" id="FIZP01000003">
    <property type="protein sequence ID" value="CZE47532.1"/>
    <property type="molecule type" value="Genomic_DNA"/>
</dbReference>
<dbReference type="SUPFAM" id="SSF51391">
    <property type="entry name" value="Thiamin phosphate synthase"/>
    <property type="match status" value="1"/>
</dbReference>
<dbReference type="NCBIfam" id="TIGR00693">
    <property type="entry name" value="thiE"/>
    <property type="match status" value="1"/>
</dbReference>
<keyword evidence="5 9" id="KW-0784">Thiamine biosynthesis</keyword>
<feature type="binding site" evidence="9">
    <location>
        <position position="182"/>
    </location>
    <ligand>
        <name>2-[(2R,5Z)-2-carboxy-4-methylthiazol-5(2H)-ylidene]ethyl phosphate</name>
        <dbReference type="ChEBI" id="CHEBI:62899"/>
    </ligand>
</feature>
<comment type="cofactor">
    <cofactor evidence="9">
        <name>Mg(2+)</name>
        <dbReference type="ChEBI" id="CHEBI:18420"/>
    </cofactor>
    <text evidence="9">Binds 1 Mg(2+) ion per subunit.</text>
</comment>
<dbReference type="GO" id="GO:0005737">
    <property type="term" value="C:cytoplasm"/>
    <property type="evidence" value="ECO:0007669"/>
    <property type="project" value="TreeGrafter"/>
</dbReference>
<evidence type="ECO:0000256" key="10">
    <source>
        <dbReference type="RuleBase" id="RU003826"/>
    </source>
</evidence>
<dbReference type="EC" id="2.5.1.3" evidence="9"/>
<evidence type="ECO:0000256" key="9">
    <source>
        <dbReference type="HAMAP-Rule" id="MF_00097"/>
    </source>
</evidence>
<proteinExistence type="inferred from homology"/>
<comment type="catalytic activity">
    <reaction evidence="8 9 10">
        <text>2-[(2R,5Z)-2-carboxy-4-methylthiazol-5(2H)-ylidene]ethyl phosphate + 4-amino-2-methyl-5-(diphosphooxymethyl)pyrimidine + 2 H(+) = thiamine phosphate + CO2 + diphosphate</text>
        <dbReference type="Rhea" id="RHEA:47844"/>
        <dbReference type="ChEBI" id="CHEBI:15378"/>
        <dbReference type="ChEBI" id="CHEBI:16526"/>
        <dbReference type="ChEBI" id="CHEBI:33019"/>
        <dbReference type="ChEBI" id="CHEBI:37575"/>
        <dbReference type="ChEBI" id="CHEBI:57841"/>
        <dbReference type="ChEBI" id="CHEBI:62899"/>
        <dbReference type="EC" id="2.5.1.3"/>
    </reaction>
</comment>
<dbReference type="GO" id="GO:0009228">
    <property type="term" value="P:thiamine biosynthetic process"/>
    <property type="evidence" value="ECO:0007669"/>
    <property type="project" value="UniProtKB-KW"/>
</dbReference>
<evidence type="ECO:0000256" key="3">
    <source>
        <dbReference type="ARBA" id="ARBA00022723"/>
    </source>
</evidence>
<evidence type="ECO:0000313" key="14">
    <source>
        <dbReference type="Proteomes" id="UP000069632"/>
    </source>
</evidence>
<name>A0A128EPV1_9BACT</name>
<protein>
    <recommendedName>
        <fullName evidence="9">Thiamine-phosphate synthase</fullName>
        <shortName evidence="9">TP synthase</shortName>
        <shortName evidence="9">TPS</shortName>
        <ecNumber evidence="9">2.5.1.3</ecNumber>
    </recommendedName>
    <alternativeName>
        <fullName evidence="9">Thiamine-phosphate pyrophosphorylase</fullName>
        <shortName evidence="9">TMP pyrophosphorylase</shortName>
        <shortName evidence="9">TMP-PPase</shortName>
    </alternativeName>
</protein>
<comment type="pathway">
    <text evidence="1 9 11">Cofactor biosynthesis; thiamine diphosphate biosynthesis; thiamine phosphate from 4-amino-2-methyl-5-diphosphomethylpyrimidine and 4-methyl-5-(2-phosphoethyl)-thiazole: step 1/1.</text>
</comment>
<gene>
    <name evidence="13" type="primary">thiE_1</name>
    <name evidence="9" type="synonym">thiE</name>
    <name evidence="13" type="ORF">ERS672216_00945</name>
</gene>
<comment type="function">
    <text evidence="9">Condenses 4-methyl-5-(beta-hydroxyethyl)thiazole monophosphate (THZ-P) and 2-methyl-4-amino-5-hydroxymethyl pyrimidine pyrophosphate (HMP-PP) to form thiamine monophosphate (TMP).</text>
</comment>
<dbReference type="InterPro" id="IPR034291">
    <property type="entry name" value="TMP_synthase"/>
</dbReference>
<dbReference type="PANTHER" id="PTHR20857">
    <property type="entry name" value="THIAMINE-PHOSPHATE PYROPHOSPHORYLASE"/>
    <property type="match status" value="1"/>
</dbReference>
<evidence type="ECO:0000256" key="4">
    <source>
        <dbReference type="ARBA" id="ARBA00022842"/>
    </source>
</evidence>
<keyword evidence="4 9" id="KW-0460">Magnesium</keyword>
<dbReference type="Pfam" id="PF02581">
    <property type="entry name" value="TMP-TENI"/>
    <property type="match status" value="1"/>
</dbReference>
<keyword evidence="3 9" id="KW-0479">Metal-binding</keyword>
<feature type="binding site" evidence="9">
    <location>
        <begin position="202"/>
        <end position="203"/>
    </location>
    <ligand>
        <name>2-[(2R,5Z)-2-carboxy-4-methylthiazol-5(2H)-ylidene]ethyl phosphate</name>
        <dbReference type="ChEBI" id="CHEBI:62899"/>
    </ligand>
</feature>
<dbReference type="PANTHER" id="PTHR20857:SF15">
    <property type="entry name" value="THIAMINE-PHOSPHATE SYNTHASE"/>
    <property type="match status" value="1"/>
</dbReference>
<evidence type="ECO:0000259" key="12">
    <source>
        <dbReference type="Pfam" id="PF02581"/>
    </source>
</evidence>
<feature type="binding site" evidence="9">
    <location>
        <position position="155"/>
    </location>
    <ligand>
        <name>4-amino-2-methyl-5-(diphosphooxymethyl)pyrimidine</name>
        <dbReference type="ChEBI" id="CHEBI:57841"/>
    </ligand>
</feature>
<evidence type="ECO:0000256" key="5">
    <source>
        <dbReference type="ARBA" id="ARBA00022977"/>
    </source>
</evidence>
<evidence type="ECO:0000256" key="8">
    <source>
        <dbReference type="ARBA" id="ARBA00047883"/>
    </source>
</evidence>
<evidence type="ECO:0000256" key="7">
    <source>
        <dbReference type="ARBA" id="ARBA00047851"/>
    </source>
</evidence>
<feature type="binding site" evidence="9">
    <location>
        <position position="87"/>
    </location>
    <ligand>
        <name>Mg(2+)</name>
        <dbReference type="ChEBI" id="CHEBI:18420"/>
    </ligand>
</feature>
<accession>A0A128EPV1</accession>
<comment type="catalytic activity">
    <reaction evidence="6 9 10">
        <text>4-methyl-5-(2-phosphooxyethyl)-thiazole + 4-amino-2-methyl-5-(diphosphooxymethyl)pyrimidine + H(+) = thiamine phosphate + diphosphate</text>
        <dbReference type="Rhea" id="RHEA:22328"/>
        <dbReference type="ChEBI" id="CHEBI:15378"/>
        <dbReference type="ChEBI" id="CHEBI:33019"/>
        <dbReference type="ChEBI" id="CHEBI:37575"/>
        <dbReference type="ChEBI" id="CHEBI:57841"/>
        <dbReference type="ChEBI" id="CHEBI:58296"/>
        <dbReference type="EC" id="2.5.1.3"/>
    </reaction>
</comment>
<dbReference type="InterPro" id="IPR036206">
    <property type="entry name" value="ThiamineP_synth_sf"/>
</dbReference>
<dbReference type="CDD" id="cd00564">
    <property type="entry name" value="TMP_TenI"/>
    <property type="match status" value="1"/>
</dbReference>
<evidence type="ECO:0000256" key="11">
    <source>
        <dbReference type="RuleBase" id="RU004253"/>
    </source>
</evidence>
<feature type="binding site" evidence="9">
    <location>
        <begin position="152"/>
        <end position="154"/>
    </location>
    <ligand>
        <name>2-[(2R,5Z)-2-carboxy-4-methylthiazol-5(2H)-ylidene]ethyl phosphate</name>
        <dbReference type="ChEBI" id="CHEBI:62899"/>
    </ligand>
</feature>
<dbReference type="GO" id="GO:0009229">
    <property type="term" value="P:thiamine diphosphate biosynthetic process"/>
    <property type="evidence" value="ECO:0007669"/>
    <property type="project" value="UniProtKB-UniRule"/>
</dbReference>
<feature type="binding site" evidence="9">
    <location>
        <begin position="56"/>
        <end position="60"/>
    </location>
    <ligand>
        <name>4-amino-2-methyl-5-(diphosphooxymethyl)pyrimidine</name>
        <dbReference type="ChEBI" id="CHEBI:57841"/>
    </ligand>
</feature>
<reference evidence="13 14" key="1">
    <citation type="submission" date="2016-02" db="EMBL/GenBank/DDBJ databases">
        <authorList>
            <consortium name="Pathogen Informatics"/>
        </authorList>
    </citation>
    <scope>NUCLEOTIDE SEQUENCE [LARGE SCALE GENOMIC DNA]</scope>
    <source>
        <strain evidence="13 14">RC20</strain>
    </source>
</reference>
<dbReference type="GO" id="GO:0000287">
    <property type="term" value="F:magnesium ion binding"/>
    <property type="evidence" value="ECO:0007669"/>
    <property type="project" value="UniProtKB-UniRule"/>
</dbReference>
<evidence type="ECO:0000256" key="2">
    <source>
        <dbReference type="ARBA" id="ARBA00022679"/>
    </source>
</evidence>
<dbReference type="Proteomes" id="UP000069632">
    <property type="component" value="Unassembled WGS sequence"/>
</dbReference>
<comment type="similarity">
    <text evidence="9 10">Belongs to the thiamine-phosphate synthase family.</text>
</comment>
<dbReference type="AlphaFoldDB" id="A0A128EPV1"/>
<comment type="catalytic activity">
    <reaction evidence="7 9 10">
        <text>2-(2-carboxy-4-methylthiazol-5-yl)ethyl phosphate + 4-amino-2-methyl-5-(diphosphooxymethyl)pyrimidine + 2 H(+) = thiamine phosphate + CO2 + diphosphate</text>
        <dbReference type="Rhea" id="RHEA:47848"/>
        <dbReference type="ChEBI" id="CHEBI:15378"/>
        <dbReference type="ChEBI" id="CHEBI:16526"/>
        <dbReference type="ChEBI" id="CHEBI:33019"/>
        <dbReference type="ChEBI" id="CHEBI:37575"/>
        <dbReference type="ChEBI" id="CHEBI:57841"/>
        <dbReference type="ChEBI" id="CHEBI:62890"/>
        <dbReference type="EC" id="2.5.1.3"/>
    </reaction>
</comment>
<dbReference type="HAMAP" id="MF_00097">
    <property type="entry name" value="TMP_synthase"/>
    <property type="match status" value="1"/>
</dbReference>
<dbReference type="InterPro" id="IPR013785">
    <property type="entry name" value="Aldolase_TIM"/>
</dbReference>
<keyword evidence="14" id="KW-1185">Reference proteome</keyword>
<sequence length="223" mass="24557">MALQYLGKKSLMKKSHIIATNMKNQLYVLTDDFYTPEETIISQVREILECGVKMVQFRSKKELKNERIADELIALCDKFGANLIINDDVNLALKLGAHGVHIGKDDGELKEARALLGDDKIIGVSCYNELNLALNAQENGASYVAFGAVFPTTTKKDTTSFNALNLVKFKEKLSIPTCLIGGINALNLASLLEYQADYLAIVSAAYKPLSTKENLLNLKKIIG</sequence>
<evidence type="ECO:0000313" key="13">
    <source>
        <dbReference type="EMBL" id="CZE47532.1"/>
    </source>
</evidence>
<keyword evidence="2 9" id="KW-0808">Transferase</keyword>
<dbReference type="InterPro" id="IPR022998">
    <property type="entry name" value="ThiamineP_synth_TenI"/>
</dbReference>
<feature type="domain" description="Thiamine phosphate synthase/TenI" evidence="12">
    <location>
        <begin position="26"/>
        <end position="204"/>
    </location>
</feature>
<organism evidence="13 14">
    <name type="scientific">Campylobacter geochelonis</name>
    <dbReference type="NCBI Taxonomy" id="1780362"/>
    <lineage>
        <taxon>Bacteria</taxon>
        <taxon>Pseudomonadati</taxon>
        <taxon>Campylobacterota</taxon>
        <taxon>Epsilonproteobacteria</taxon>
        <taxon>Campylobacterales</taxon>
        <taxon>Campylobacteraceae</taxon>
        <taxon>Campylobacter</taxon>
    </lineage>
</organism>
<feature type="binding site" evidence="9">
    <location>
        <position position="106"/>
    </location>
    <ligand>
        <name>Mg(2+)</name>
        <dbReference type="ChEBI" id="CHEBI:18420"/>
    </ligand>
</feature>
<feature type="binding site" evidence="9">
    <location>
        <position position="86"/>
    </location>
    <ligand>
        <name>4-amino-2-methyl-5-(diphosphooxymethyl)pyrimidine</name>
        <dbReference type="ChEBI" id="CHEBI:57841"/>
    </ligand>
</feature>
<evidence type="ECO:0000256" key="6">
    <source>
        <dbReference type="ARBA" id="ARBA00047334"/>
    </source>
</evidence>
<dbReference type="GO" id="GO:0004789">
    <property type="term" value="F:thiamine-phosphate diphosphorylase activity"/>
    <property type="evidence" value="ECO:0007669"/>
    <property type="project" value="UniProtKB-UniRule"/>
</dbReference>
<feature type="binding site" evidence="9">
    <location>
        <position position="125"/>
    </location>
    <ligand>
        <name>4-amino-2-methyl-5-(diphosphooxymethyl)pyrimidine</name>
        <dbReference type="ChEBI" id="CHEBI:57841"/>
    </ligand>
</feature>